<organism evidence="2 3">
    <name type="scientific">Vogesella indigofera</name>
    <name type="common">Pseudomonas indigofera</name>
    <dbReference type="NCBI Taxonomy" id="45465"/>
    <lineage>
        <taxon>Bacteria</taxon>
        <taxon>Pseudomonadati</taxon>
        <taxon>Pseudomonadota</taxon>
        <taxon>Betaproteobacteria</taxon>
        <taxon>Neisseriales</taxon>
        <taxon>Chromobacteriaceae</taxon>
        <taxon>Vogesella</taxon>
    </lineage>
</organism>
<dbReference type="Proteomes" id="UP000279384">
    <property type="component" value="Unassembled WGS sequence"/>
</dbReference>
<protein>
    <submittedName>
        <fullName evidence="2">23S rRNA-/tRNA-specific pseudouridylate synthase</fullName>
    </submittedName>
</protein>
<dbReference type="InterPro" id="IPR006145">
    <property type="entry name" value="PsdUridine_synth_RsuA/RluA"/>
</dbReference>
<dbReference type="GO" id="GO:0003723">
    <property type="term" value="F:RNA binding"/>
    <property type="evidence" value="ECO:0007669"/>
    <property type="project" value="InterPro"/>
</dbReference>
<sequence>MNQRVSPIPERAGVAPSFLQLPAGNWPDLLSFLIAHFAHIPAAVWRARLQNGEVFDHLGRPHRLDSPYPANRRIWYYREVPDEVAVPFAATVLYRDARLLVADKPHFLACIPGGRHLRETLLGRLRRELDLPQLTPIHRLDRETAGVMLFCIDPAHRAAYQGLFQTREVRKTYEAIAPWRDDLALPLTHRSRLLERDDCFRMHEVAGEANSETRVELIARAGALAHYRLSPLTGRKHQLRAHLTALGIPIVNDPWYPALLPDKAADDFSQPLQLLARSIAFTDPVSGEACQFHSERRLLLAPEPGDCQT</sequence>
<name>A0A495BIW9_VOGIN</name>
<dbReference type="InterPro" id="IPR050188">
    <property type="entry name" value="RluA_PseudoU_synthase"/>
</dbReference>
<dbReference type="GO" id="GO:0000455">
    <property type="term" value="P:enzyme-directed rRNA pseudouridine synthesis"/>
    <property type="evidence" value="ECO:0007669"/>
    <property type="project" value="TreeGrafter"/>
</dbReference>
<dbReference type="EMBL" id="RBID01000011">
    <property type="protein sequence ID" value="RKQ60975.1"/>
    <property type="molecule type" value="Genomic_DNA"/>
</dbReference>
<feature type="domain" description="Pseudouridine synthase RsuA/RluA-like" evidence="1">
    <location>
        <begin position="99"/>
        <end position="244"/>
    </location>
</feature>
<dbReference type="PANTHER" id="PTHR21600">
    <property type="entry name" value="MITOCHONDRIAL RNA PSEUDOURIDINE SYNTHASE"/>
    <property type="match status" value="1"/>
</dbReference>
<proteinExistence type="predicted"/>
<evidence type="ECO:0000259" key="1">
    <source>
        <dbReference type="Pfam" id="PF00849"/>
    </source>
</evidence>
<evidence type="ECO:0000313" key="2">
    <source>
        <dbReference type="EMBL" id="RKQ60975.1"/>
    </source>
</evidence>
<dbReference type="SUPFAM" id="SSF55120">
    <property type="entry name" value="Pseudouridine synthase"/>
    <property type="match status" value="1"/>
</dbReference>
<dbReference type="PANTHER" id="PTHR21600:SF84">
    <property type="entry name" value="PSEUDOURIDINE SYNTHASE RSUA_RLUA-LIKE DOMAIN-CONTAINING PROTEIN"/>
    <property type="match status" value="1"/>
</dbReference>
<gene>
    <name evidence="2" type="ORF">C8E02_0740</name>
</gene>
<dbReference type="GO" id="GO:0140098">
    <property type="term" value="F:catalytic activity, acting on RNA"/>
    <property type="evidence" value="ECO:0007669"/>
    <property type="project" value="UniProtKB-ARBA"/>
</dbReference>
<dbReference type="Gene3D" id="3.30.2350.10">
    <property type="entry name" value="Pseudouridine synthase"/>
    <property type="match status" value="1"/>
</dbReference>
<accession>A0A495BIW9</accession>
<dbReference type="RefSeq" id="WP_120809668.1">
    <property type="nucleotide sequence ID" value="NZ_RBID01000011.1"/>
</dbReference>
<dbReference type="InterPro" id="IPR020103">
    <property type="entry name" value="PsdUridine_synth_cat_dom_sf"/>
</dbReference>
<comment type="caution">
    <text evidence="2">The sequence shown here is derived from an EMBL/GenBank/DDBJ whole genome shotgun (WGS) entry which is preliminary data.</text>
</comment>
<dbReference type="AlphaFoldDB" id="A0A495BIW9"/>
<evidence type="ECO:0000313" key="3">
    <source>
        <dbReference type="Proteomes" id="UP000279384"/>
    </source>
</evidence>
<dbReference type="GO" id="GO:0009982">
    <property type="term" value="F:pseudouridine synthase activity"/>
    <property type="evidence" value="ECO:0007669"/>
    <property type="project" value="InterPro"/>
</dbReference>
<reference evidence="2 3" key="1">
    <citation type="submission" date="2018-10" db="EMBL/GenBank/DDBJ databases">
        <title>Genomic Encyclopedia of Type Strains, Phase IV (KMG-IV): sequencing the most valuable type-strain genomes for metagenomic binning, comparative biology and taxonomic classification.</title>
        <authorList>
            <person name="Goeker M."/>
        </authorList>
    </citation>
    <scope>NUCLEOTIDE SEQUENCE [LARGE SCALE GENOMIC DNA]</scope>
    <source>
        <strain evidence="2 3">DSM 3303</strain>
    </source>
</reference>
<dbReference type="Pfam" id="PF00849">
    <property type="entry name" value="PseudoU_synth_2"/>
    <property type="match status" value="1"/>
</dbReference>